<sequence>MFRIATFRYKDIAMVTKLLAYGANMEVINMDNEKTIFEQLTYLGRSYLAEGPKDKQNKIDMIKVFLQYGANPDVLYSNGQMIRDMEVIYEPLKALLKLESAFRKNDYKAIGAIDKKDLAGFVQWKADILPVIKAVSKDEYIKSLLELNTFSKQVNLDSDDFKNNH</sequence>
<name>A0A510G971_9RICK</name>
<dbReference type="KEGG" id="ras:RAS_03540"/>
<dbReference type="Proteomes" id="UP000321183">
    <property type="component" value="Chromosome"/>
</dbReference>
<protein>
    <recommendedName>
        <fullName evidence="3">Ankyrin repeat-containing protein</fullName>
    </recommendedName>
</protein>
<gene>
    <name evidence="1" type="ORF">RAS_03540</name>
</gene>
<organism evidence="1 2">
    <name type="scientific">Rickettsia asiatica</name>
    <dbReference type="NCBI Taxonomy" id="238800"/>
    <lineage>
        <taxon>Bacteria</taxon>
        <taxon>Pseudomonadati</taxon>
        <taxon>Pseudomonadota</taxon>
        <taxon>Alphaproteobacteria</taxon>
        <taxon>Rickettsiales</taxon>
        <taxon>Rickettsiaceae</taxon>
        <taxon>Rickettsieae</taxon>
        <taxon>Rickettsia</taxon>
        <taxon>spotted fever group</taxon>
    </lineage>
</organism>
<evidence type="ECO:0000313" key="1">
    <source>
        <dbReference type="EMBL" id="BBJ31245.1"/>
    </source>
</evidence>
<keyword evidence="2" id="KW-1185">Reference proteome</keyword>
<reference evidence="1 2" key="1">
    <citation type="submission" date="2019-04" db="EMBL/GenBank/DDBJ databases">
        <title>Draft genome sequence of Rickettsia asiatica Maytaro1284.</title>
        <authorList>
            <person name="Thu M."/>
            <person name="Qiu Y."/>
            <person name="Nakao R."/>
        </authorList>
    </citation>
    <scope>NUCLEOTIDE SEQUENCE [LARGE SCALE GENOMIC DNA]</scope>
    <source>
        <strain evidence="1 2">Maytaro1284</strain>
    </source>
</reference>
<accession>A0A510G971</accession>
<dbReference type="EMBL" id="AP019563">
    <property type="protein sequence ID" value="BBJ31245.1"/>
    <property type="molecule type" value="Genomic_DNA"/>
</dbReference>
<dbReference type="InterPro" id="IPR036770">
    <property type="entry name" value="Ankyrin_rpt-contain_sf"/>
</dbReference>
<evidence type="ECO:0000313" key="2">
    <source>
        <dbReference type="Proteomes" id="UP000321183"/>
    </source>
</evidence>
<evidence type="ECO:0008006" key="3">
    <source>
        <dbReference type="Google" id="ProtNLM"/>
    </source>
</evidence>
<dbReference type="AlphaFoldDB" id="A0A510G971"/>
<proteinExistence type="predicted"/>
<dbReference type="Gene3D" id="1.25.40.20">
    <property type="entry name" value="Ankyrin repeat-containing domain"/>
    <property type="match status" value="1"/>
</dbReference>